<evidence type="ECO:0000313" key="2">
    <source>
        <dbReference type="EMBL" id="OAJ69023.1"/>
    </source>
</evidence>
<protein>
    <recommendedName>
        <fullName evidence="1">DUF4145 domain-containing protein</fullName>
    </recommendedName>
</protein>
<dbReference type="AlphaFoldDB" id="A0A1B6VP92"/>
<accession>A0A1B6VP92</accession>
<dbReference type="PATRIC" id="fig|38307.3.peg.609"/>
<gene>
    <name evidence="2" type="ORF">A0123_00593</name>
</gene>
<name>A0A1B6VP92_9PROT</name>
<organism evidence="2 3">
    <name type="scientific">Gluconobacter cerinus</name>
    <dbReference type="NCBI Taxonomy" id="38307"/>
    <lineage>
        <taxon>Bacteria</taxon>
        <taxon>Pseudomonadati</taxon>
        <taxon>Pseudomonadota</taxon>
        <taxon>Alphaproteobacteria</taxon>
        <taxon>Acetobacterales</taxon>
        <taxon>Acetobacteraceae</taxon>
        <taxon>Gluconobacter</taxon>
    </lineage>
</organism>
<evidence type="ECO:0000259" key="1">
    <source>
        <dbReference type="Pfam" id="PF13643"/>
    </source>
</evidence>
<feature type="domain" description="DUF4145" evidence="1">
    <location>
        <begin position="115"/>
        <end position="192"/>
    </location>
</feature>
<dbReference type="EMBL" id="LUTU01000004">
    <property type="protein sequence ID" value="OAJ69023.1"/>
    <property type="molecule type" value="Genomic_DNA"/>
</dbReference>
<dbReference type="InterPro" id="IPR025285">
    <property type="entry name" value="DUF4145"/>
</dbReference>
<proteinExistence type="predicted"/>
<evidence type="ECO:0000313" key="3">
    <source>
        <dbReference type="Proteomes" id="UP000077786"/>
    </source>
</evidence>
<reference evidence="2 3" key="1">
    <citation type="submission" date="2016-03" db="EMBL/GenBank/DDBJ databases">
        <title>Draft genome sequence of Gluconobacter cerinus strain CECT 9110.</title>
        <authorList>
            <person name="Sainz F."/>
            <person name="Mas A."/>
            <person name="Torija M.J."/>
        </authorList>
    </citation>
    <scope>NUCLEOTIDE SEQUENCE [LARGE SCALE GENOMIC DNA]</scope>
    <source>
        <strain evidence="2 3">CECT 9110</strain>
    </source>
</reference>
<sequence length="221" mass="24907">MATIVLDCPRCGSGRQTMDISGYRGQQKEIWAFDIALFPRCCLMPIGVRAVVRRPRMSFGGYESLLTTQLDVTDEFSFKDIVPAPPNPDVPEFLPNVVERAFLEGERSRIGRNLTAAGMVFRKALENATRQKATEAGITENNLKRRIEKLAAAQKLTPDIAEWADHIRIIGNEAAHDEDEPTEADINALAALTRMTLIYLYEMPERVRRMREEAREQGAEV</sequence>
<dbReference type="Pfam" id="PF13643">
    <property type="entry name" value="DUF4145"/>
    <property type="match status" value="1"/>
</dbReference>
<dbReference type="Proteomes" id="UP000077786">
    <property type="component" value="Unassembled WGS sequence"/>
</dbReference>
<comment type="caution">
    <text evidence="2">The sequence shown here is derived from an EMBL/GenBank/DDBJ whole genome shotgun (WGS) entry which is preliminary data.</text>
</comment>